<dbReference type="AlphaFoldDB" id="A0A850TUZ9"/>
<dbReference type="PROSITE" id="PS50030">
    <property type="entry name" value="UBA"/>
    <property type="match status" value="2"/>
</dbReference>
<evidence type="ECO:0000256" key="5">
    <source>
        <dbReference type="ARBA" id="ARBA00022737"/>
    </source>
</evidence>
<dbReference type="SUPFAM" id="SSF54236">
    <property type="entry name" value="Ubiquitin-like"/>
    <property type="match status" value="1"/>
</dbReference>
<feature type="region of interest" description="Disordered" evidence="8">
    <location>
        <begin position="232"/>
        <end position="272"/>
    </location>
</feature>
<evidence type="ECO:0000256" key="8">
    <source>
        <dbReference type="SAM" id="MobiDB-lite"/>
    </source>
</evidence>
<comment type="caution">
    <text evidence="10">The sequence shown here is derived from an EMBL/GenBank/DDBJ whole genome shotgun (WGS) entry which is preliminary data.</text>
</comment>
<evidence type="ECO:0000256" key="2">
    <source>
        <dbReference type="ARBA" id="ARBA00004906"/>
    </source>
</evidence>
<dbReference type="InterPro" id="IPR052476">
    <property type="entry name" value="UBAC1"/>
</dbReference>
<dbReference type="EMBL" id="WEIX01008667">
    <property type="protein sequence ID" value="NWH22373.1"/>
    <property type="molecule type" value="Genomic_DNA"/>
</dbReference>
<dbReference type="SUPFAM" id="SSF46934">
    <property type="entry name" value="UBA-like"/>
    <property type="match status" value="2"/>
</dbReference>
<dbReference type="Gene3D" id="3.10.20.90">
    <property type="entry name" value="Phosphatidylinositol 3-kinase Catalytic Subunit, Chain A, domain 1"/>
    <property type="match status" value="1"/>
</dbReference>
<evidence type="ECO:0000256" key="4">
    <source>
        <dbReference type="ARBA" id="ARBA00022490"/>
    </source>
</evidence>
<proteinExistence type="predicted"/>
<feature type="domain" description="UBA" evidence="9">
    <location>
        <begin position="183"/>
        <end position="229"/>
    </location>
</feature>
<dbReference type="FunFam" id="1.10.260.100:FF:000006">
    <property type="entry name" value="Ubiquitin-associated domain-containing protein 1"/>
    <property type="match status" value="1"/>
</dbReference>
<reference evidence="10" key="1">
    <citation type="submission" date="2019-10" db="EMBL/GenBank/DDBJ databases">
        <title>Bird 10,000 Genomes (B10K) Project - Family phase.</title>
        <authorList>
            <person name="Zhang G."/>
        </authorList>
    </citation>
    <scope>NUCLEOTIDE SEQUENCE</scope>
    <source>
        <strain evidence="10">B10K-DU-012-65</strain>
        <tissue evidence="10">Muscle</tissue>
    </source>
</reference>
<dbReference type="InterPro" id="IPR009060">
    <property type="entry name" value="UBA-like_sf"/>
</dbReference>
<evidence type="ECO:0000259" key="9">
    <source>
        <dbReference type="PROSITE" id="PS50030"/>
    </source>
</evidence>
<evidence type="ECO:0000313" key="11">
    <source>
        <dbReference type="Proteomes" id="UP000640762"/>
    </source>
</evidence>
<keyword evidence="6" id="KW-0833">Ubl conjugation pathway</keyword>
<feature type="compositionally biased region" description="Low complexity" evidence="8">
    <location>
        <begin position="243"/>
        <end position="266"/>
    </location>
</feature>
<dbReference type="UniPathway" id="UPA00143"/>
<dbReference type="Pfam" id="PF22562">
    <property type="entry name" value="UBA_7"/>
    <property type="match status" value="2"/>
</dbReference>
<comment type="pathway">
    <text evidence="2">Protein modification; protein ubiquitination.</text>
</comment>
<sequence>VQEEKIFAGKVLKLHVCTMEGAEWLEEVPEDTTVEKLKERCLKHCVPGSLEDPKTVTHHKLIHATSEKVLTDTKTVLEENIQDRDVLLLIKKRAPPPLPKMADVSAEEKRKQEQKAPDKDAILKATANLPSRNVDRTVAHHNMRDFQTELRKILVSLIEVAQKLLALNPDAVELFKKANAMLDEDEEDRVDEIALRQLTEMGFPESRAVKALRLNHMSVTQAMEWLIEHADDPTVDAPLPGQTPSEAAAEAGASSAEATAGPSSEASGEEAKDELTEIFKKIRRKREFRPDPRAVVALMEMGFDEKEVVDALRVNNNQQNAACEWLLGDRKPSPEDLDKGIDTNSPLFQAILENPVVQLGLTNPKTLLAFEDMLENPLNSTQWMNDPETGPVMLQISRIFQTLNRT</sequence>
<dbReference type="Pfam" id="PF23326">
    <property type="entry name" value="UBL_UBAC1"/>
    <property type="match status" value="1"/>
</dbReference>
<feature type="region of interest" description="Disordered" evidence="8">
    <location>
        <begin position="98"/>
        <end position="117"/>
    </location>
</feature>
<feature type="non-terminal residue" evidence="10">
    <location>
        <position position="1"/>
    </location>
</feature>
<keyword evidence="11" id="KW-1185">Reference proteome</keyword>
<evidence type="ECO:0000256" key="6">
    <source>
        <dbReference type="ARBA" id="ARBA00022786"/>
    </source>
</evidence>
<dbReference type="Gene3D" id="1.10.260.100">
    <property type="match status" value="1"/>
</dbReference>
<dbReference type="Gene3D" id="1.10.8.10">
    <property type="entry name" value="DNA helicase RuvA subunit, C-terminal domain"/>
    <property type="match status" value="2"/>
</dbReference>
<dbReference type="InterPro" id="IPR041926">
    <property type="entry name" value="UBA1_UBAC1"/>
</dbReference>
<organism evidence="10 11">
    <name type="scientific">Grus americana</name>
    <name type="common">Whooping crane</name>
    <dbReference type="NCBI Taxonomy" id="9117"/>
    <lineage>
        <taxon>Eukaryota</taxon>
        <taxon>Metazoa</taxon>
        <taxon>Chordata</taxon>
        <taxon>Craniata</taxon>
        <taxon>Vertebrata</taxon>
        <taxon>Euteleostomi</taxon>
        <taxon>Archelosauria</taxon>
        <taxon>Archosauria</taxon>
        <taxon>Dinosauria</taxon>
        <taxon>Saurischia</taxon>
        <taxon>Theropoda</taxon>
        <taxon>Coelurosauria</taxon>
        <taxon>Aves</taxon>
        <taxon>Neognathae</taxon>
        <taxon>Neoaves</taxon>
        <taxon>Gruiformes</taxon>
        <taxon>Gruidae</taxon>
        <taxon>Grus</taxon>
    </lineage>
</organism>
<dbReference type="Proteomes" id="UP000640762">
    <property type="component" value="Unassembled WGS sequence"/>
</dbReference>
<evidence type="ECO:0000256" key="3">
    <source>
        <dbReference type="ARBA" id="ARBA00014196"/>
    </source>
</evidence>
<feature type="domain" description="UBA" evidence="9">
    <location>
        <begin position="289"/>
        <end position="329"/>
    </location>
</feature>
<keyword evidence="4" id="KW-0963">Cytoplasm</keyword>
<dbReference type="CDD" id="cd14303">
    <property type="entry name" value="UBA1_KPC2"/>
    <property type="match status" value="1"/>
</dbReference>
<dbReference type="InterPro" id="IPR041927">
    <property type="entry name" value="UBA2_UBAC1"/>
</dbReference>
<dbReference type="GO" id="GO:0016567">
    <property type="term" value="P:protein ubiquitination"/>
    <property type="evidence" value="ECO:0007669"/>
    <property type="project" value="UniProtKB-UniPathway"/>
</dbReference>
<evidence type="ECO:0000256" key="7">
    <source>
        <dbReference type="ARBA" id="ARBA00029825"/>
    </source>
</evidence>
<dbReference type="CDD" id="cd14304">
    <property type="entry name" value="UBA2_KPC2"/>
    <property type="match status" value="1"/>
</dbReference>
<dbReference type="GO" id="GO:0000151">
    <property type="term" value="C:ubiquitin ligase complex"/>
    <property type="evidence" value="ECO:0007669"/>
    <property type="project" value="TreeGrafter"/>
</dbReference>
<dbReference type="PANTHER" id="PTHR46738">
    <property type="entry name" value="UBIQUITIN-ASSOCIATED DOMAIN-CONTAINING PROTEIN 1"/>
    <property type="match status" value="1"/>
</dbReference>
<dbReference type="InterPro" id="IPR006636">
    <property type="entry name" value="STI1_HS-bd"/>
</dbReference>
<dbReference type="SMART" id="SM00727">
    <property type="entry name" value="STI1"/>
    <property type="match status" value="1"/>
</dbReference>
<feature type="non-terminal residue" evidence="10">
    <location>
        <position position="406"/>
    </location>
</feature>
<comment type="subcellular location">
    <subcellularLocation>
        <location evidence="1">Cytoplasm</location>
    </subcellularLocation>
</comment>
<dbReference type="PANTHER" id="PTHR46738:SF1">
    <property type="entry name" value="UBIQUITIN-ASSOCIATED DOMAIN-CONTAINING PROTEIN 1"/>
    <property type="match status" value="1"/>
</dbReference>
<evidence type="ECO:0000256" key="1">
    <source>
        <dbReference type="ARBA" id="ARBA00004496"/>
    </source>
</evidence>
<feature type="compositionally biased region" description="Basic and acidic residues" evidence="8">
    <location>
        <begin position="106"/>
        <end position="117"/>
    </location>
</feature>
<protein>
    <recommendedName>
        <fullName evidence="3">Ubiquitin-associated domain-containing protein 1</fullName>
    </recommendedName>
    <alternativeName>
        <fullName evidence="7">Kip1 ubiquitination-promoting complex protein 2</fullName>
    </alternativeName>
</protein>
<dbReference type="SMART" id="SM00165">
    <property type="entry name" value="UBA"/>
    <property type="match status" value="2"/>
</dbReference>
<name>A0A850TUZ9_GRUAM</name>
<dbReference type="InterPro" id="IPR015940">
    <property type="entry name" value="UBA"/>
</dbReference>
<dbReference type="InterPro" id="IPR057650">
    <property type="entry name" value="UBL_UBAC1"/>
</dbReference>
<dbReference type="CDD" id="cd17066">
    <property type="entry name" value="Ubl_KPC2"/>
    <property type="match status" value="1"/>
</dbReference>
<gene>
    <name evidence="10" type="primary">Ubac1</name>
    <name evidence="10" type="ORF">GRUAME_R13277</name>
</gene>
<dbReference type="InterPro" id="IPR029071">
    <property type="entry name" value="Ubiquitin-like_domsf"/>
</dbReference>
<accession>A0A850TUZ9</accession>
<dbReference type="GO" id="GO:0005737">
    <property type="term" value="C:cytoplasm"/>
    <property type="evidence" value="ECO:0007669"/>
    <property type="project" value="UniProtKB-SubCell"/>
</dbReference>
<evidence type="ECO:0000313" key="10">
    <source>
        <dbReference type="EMBL" id="NWH22373.1"/>
    </source>
</evidence>
<keyword evidence="5" id="KW-0677">Repeat</keyword>